<proteinExistence type="predicted"/>
<sequence>MLLPDTAALRALATTYHDRSADLRDEAAALVARATSAPWQGVAAEAMRAAARAAADRLRATADEHADAGAALAQHAAQVEATLELIAGLRQRFLELAASVGATLVDVAGDVLDAAGALGDAVGAVGNAVGGLGDLVGIGGDDAAAELRDRLSRIRVPAPGDPAWLDLDVPGLR</sequence>
<dbReference type="AlphaFoldDB" id="A0A6P0HQJ3"/>
<evidence type="ECO:0000313" key="2">
    <source>
        <dbReference type="Proteomes" id="UP000468687"/>
    </source>
</evidence>
<organism evidence="1 2">
    <name type="scientific">Nocardioides zeae</name>
    <dbReference type="NCBI Taxonomy" id="1457234"/>
    <lineage>
        <taxon>Bacteria</taxon>
        <taxon>Bacillati</taxon>
        <taxon>Actinomycetota</taxon>
        <taxon>Actinomycetes</taxon>
        <taxon>Propionibacteriales</taxon>
        <taxon>Nocardioidaceae</taxon>
        <taxon>Nocardioides</taxon>
    </lineage>
</organism>
<reference evidence="1 2" key="1">
    <citation type="journal article" date="2014" name="Int. J. Syst. Evol. Microbiol.">
        <title>Nocardioides zeae sp. nov., isolated from the stem of Zea mays.</title>
        <authorList>
            <person name="Glaeser S.P."/>
            <person name="McInroy J.A."/>
            <person name="Busse H.J."/>
            <person name="Kampfer P."/>
        </authorList>
    </citation>
    <scope>NUCLEOTIDE SEQUENCE [LARGE SCALE GENOMIC DNA]</scope>
    <source>
        <strain evidence="1 2">JCM 30728</strain>
    </source>
</reference>
<dbReference type="Proteomes" id="UP000468687">
    <property type="component" value="Unassembled WGS sequence"/>
</dbReference>
<keyword evidence="2" id="KW-1185">Reference proteome</keyword>
<dbReference type="RefSeq" id="WP_163773356.1">
    <property type="nucleotide sequence ID" value="NZ_JAAGXA010000012.1"/>
</dbReference>
<evidence type="ECO:0000313" key="1">
    <source>
        <dbReference type="EMBL" id="NEN79805.1"/>
    </source>
</evidence>
<dbReference type="EMBL" id="JAAGXA010000012">
    <property type="protein sequence ID" value="NEN79805.1"/>
    <property type="molecule type" value="Genomic_DNA"/>
</dbReference>
<gene>
    <name evidence="1" type="ORF">G3T38_16165</name>
</gene>
<protein>
    <submittedName>
        <fullName evidence="1">Uncharacterized protein</fullName>
    </submittedName>
</protein>
<accession>A0A6P0HQJ3</accession>
<name>A0A6P0HQJ3_9ACTN</name>
<comment type="caution">
    <text evidence="1">The sequence shown here is derived from an EMBL/GenBank/DDBJ whole genome shotgun (WGS) entry which is preliminary data.</text>
</comment>